<evidence type="ECO:0008006" key="3">
    <source>
        <dbReference type="Google" id="ProtNLM"/>
    </source>
</evidence>
<name>A0ABV7IXC3_9RHOB</name>
<comment type="caution">
    <text evidence="1">The sequence shown here is derived from an EMBL/GenBank/DDBJ whole genome shotgun (WGS) entry which is preliminary data.</text>
</comment>
<evidence type="ECO:0000313" key="2">
    <source>
        <dbReference type="Proteomes" id="UP001595547"/>
    </source>
</evidence>
<dbReference type="Proteomes" id="UP001595547">
    <property type="component" value="Unassembled WGS sequence"/>
</dbReference>
<keyword evidence="2" id="KW-1185">Reference proteome</keyword>
<evidence type="ECO:0000313" key="1">
    <source>
        <dbReference type="EMBL" id="MFC3180443.1"/>
    </source>
</evidence>
<dbReference type="EMBL" id="JBHRTO010000001">
    <property type="protein sequence ID" value="MFC3180443.1"/>
    <property type="molecule type" value="Genomic_DNA"/>
</dbReference>
<gene>
    <name evidence="1" type="ORF">ACFOGH_05545</name>
</gene>
<sequence>MFADRAKMTTATTGTGAITLGSAVAGFQTFAAAGVTDGAKVRYVIEDGTAWEIGTGTYSAAGTILSRSFEQSSTGSVLSLSGAAVVYVTAAAADILTGTQMVGMDIALNQNLFSH</sequence>
<proteinExistence type="predicted"/>
<organism evidence="1 2">
    <name type="scientific">Cypionkella sinensis</name>
    <dbReference type="NCBI Taxonomy" id="1756043"/>
    <lineage>
        <taxon>Bacteria</taxon>
        <taxon>Pseudomonadati</taxon>
        <taxon>Pseudomonadota</taxon>
        <taxon>Alphaproteobacteria</taxon>
        <taxon>Rhodobacterales</taxon>
        <taxon>Paracoccaceae</taxon>
        <taxon>Cypionkella</taxon>
    </lineage>
</organism>
<protein>
    <recommendedName>
        <fullName evidence="3">DUF2190 domain-containing protein</fullName>
    </recommendedName>
</protein>
<accession>A0ABV7IXC3</accession>
<dbReference type="RefSeq" id="WP_380072067.1">
    <property type="nucleotide sequence ID" value="NZ_JBHRTO010000001.1"/>
</dbReference>
<reference evidence="2" key="1">
    <citation type="journal article" date="2019" name="Int. J. Syst. Evol. Microbiol.">
        <title>The Global Catalogue of Microorganisms (GCM) 10K type strain sequencing project: providing services to taxonomists for standard genome sequencing and annotation.</title>
        <authorList>
            <consortium name="The Broad Institute Genomics Platform"/>
            <consortium name="The Broad Institute Genome Sequencing Center for Infectious Disease"/>
            <person name="Wu L."/>
            <person name="Ma J."/>
        </authorList>
    </citation>
    <scope>NUCLEOTIDE SEQUENCE [LARGE SCALE GENOMIC DNA]</scope>
    <source>
        <strain evidence="2">KCTC 52039</strain>
    </source>
</reference>